<name>A0AAD1UBG5_EUPCR</name>
<evidence type="ECO:0000256" key="1">
    <source>
        <dbReference type="ARBA" id="ARBA00023054"/>
    </source>
</evidence>
<feature type="coiled-coil region" evidence="2">
    <location>
        <begin position="452"/>
        <end position="479"/>
    </location>
</feature>
<feature type="region of interest" description="Disordered" evidence="3">
    <location>
        <begin position="121"/>
        <end position="142"/>
    </location>
</feature>
<sequence>MKASIHKDRISEEELEIQRKRAQLQEVDHKSFYHTSSIAKKRNKEQIEQLRKENKELKEQLHARAVTSGGDSTDPKATDRLVAKTEKELALWRRKWDISKDKSKKKKSELLSLQDKLQEIQGSSSDQAAARYSTNNNSDDNPQMRIIRMLENKLDKAMIKYNEAQSIRKTYEMIVKRLKDERVGYDNQLAAIEQSLKGKQNDFEELLLLSYDAKHAKEIAEAELRKFKAQLIAKRQLRDKEIAEQQKTVNLKIQNKNQDEEKNKQTHEQEIINKKKQYEEARKQKIDSHQVDQNAVDKKKSQIEKYEESLRKIKDATGASDINEIIQRCVTQKEMYLSRHNNSDGQINALENLRSEREDYEQRILELDEEKLNLKKKLQKVKYEGVENITRKQINEVERHVTESQARLEKNRDKLERLVKKLIDSKAGIEHLSDKLIDIKLENEENLDINQEDKLVECLKQIEKKCRKVKEEIKDDETYEDIMMRIQGLRVDKDHEVPLYKKLEYDFPSLENIKNNVRVRIPEKEKDDNFSDLDAEDEAEAETNERMKIKVEAQLRYDRMEKNKLRKAKKSGRKY</sequence>
<dbReference type="Proteomes" id="UP001295684">
    <property type="component" value="Unassembled WGS sequence"/>
</dbReference>
<proteinExistence type="predicted"/>
<protein>
    <recommendedName>
        <fullName evidence="4">ODAD1 central coiled coil region domain-containing protein</fullName>
    </recommendedName>
</protein>
<dbReference type="InterPro" id="IPR033192">
    <property type="entry name" value="ODAD3"/>
</dbReference>
<dbReference type="PANTHER" id="PTHR46518:SF1">
    <property type="entry name" value="OUTER DYNEIN ARM-DOCKING COMPLEX SUBUNIT 3"/>
    <property type="match status" value="1"/>
</dbReference>
<feature type="domain" description="ODAD1 central coiled coil region" evidence="4">
    <location>
        <begin position="145"/>
        <end position="430"/>
    </location>
</feature>
<reference evidence="5" key="1">
    <citation type="submission" date="2023-07" db="EMBL/GenBank/DDBJ databases">
        <authorList>
            <consortium name="AG Swart"/>
            <person name="Singh M."/>
            <person name="Singh A."/>
            <person name="Seah K."/>
            <person name="Emmerich C."/>
        </authorList>
    </citation>
    <scope>NUCLEOTIDE SEQUENCE</scope>
    <source>
        <strain evidence="5">DP1</strain>
    </source>
</reference>
<evidence type="ECO:0000256" key="3">
    <source>
        <dbReference type="SAM" id="MobiDB-lite"/>
    </source>
</evidence>
<organism evidence="5 6">
    <name type="scientific">Euplotes crassus</name>
    <dbReference type="NCBI Taxonomy" id="5936"/>
    <lineage>
        <taxon>Eukaryota</taxon>
        <taxon>Sar</taxon>
        <taxon>Alveolata</taxon>
        <taxon>Ciliophora</taxon>
        <taxon>Intramacronucleata</taxon>
        <taxon>Spirotrichea</taxon>
        <taxon>Hypotrichia</taxon>
        <taxon>Euplotida</taxon>
        <taxon>Euplotidae</taxon>
        <taxon>Moneuplotes</taxon>
    </lineage>
</organism>
<dbReference type="AlphaFoldDB" id="A0AAD1UBG5"/>
<dbReference type="PANTHER" id="PTHR46518">
    <property type="entry name" value="COILED-COIL DOMAIN-CONTAINING PROTEIN 151"/>
    <property type="match status" value="1"/>
</dbReference>
<comment type="caution">
    <text evidence="5">The sequence shown here is derived from an EMBL/GenBank/DDBJ whole genome shotgun (WGS) entry which is preliminary data.</text>
</comment>
<evidence type="ECO:0000256" key="2">
    <source>
        <dbReference type="SAM" id="Coils"/>
    </source>
</evidence>
<dbReference type="InterPro" id="IPR049258">
    <property type="entry name" value="ODAD1_CC"/>
</dbReference>
<keyword evidence="1 2" id="KW-0175">Coiled coil</keyword>
<dbReference type="GO" id="GO:0036064">
    <property type="term" value="C:ciliary basal body"/>
    <property type="evidence" value="ECO:0007669"/>
    <property type="project" value="TreeGrafter"/>
</dbReference>
<feature type="compositionally biased region" description="Acidic residues" evidence="3">
    <location>
        <begin position="530"/>
        <end position="542"/>
    </location>
</feature>
<feature type="coiled-coil region" evidence="2">
    <location>
        <begin position="343"/>
        <end position="425"/>
    </location>
</feature>
<dbReference type="EMBL" id="CAMPGE010005343">
    <property type="protein sequence ID" value="CAI2364192.1"/>
    <property type="molecule type" value="Genomic_DNA"/>
</dbReference>
<feature type="coiled-coil region" evidence="2">
    <location>
        <begin position="10"/>
        <end position="67"/>
    </location>
</feature>
<evidence type="ECO:0000313" key="6">
    <source>
        <dbReference type="Proteomes" id="UP001295684"/>
    </source>
</evidence>
<dbReference type="GO" id="GO:0035253">
    <property type="term" value="C:ciliary rootlet"/>
    <property type="evidence" value="ECO:0007669"/>
    <property type="project" value="TreeGrafter"/>
</dbReference>
<gene>
    <name evidence="5" type="ORF">ECRASSUSDP1_LOCUS5535</name>
</gene>
<keyword evidence="6" id="KW-1185">Reference proteome</keyword>
<evidence type="ECO:0000259" key="4">
    <source>
        <dbReference type="Pfam" id="PF21773"/>
    </source>
</evidence>
<dbReference type="GO" id="GO:0036158">
    <property type="term" value="P:outer dynein arm assembly"/>
    <property type="evidence" value="ECO:0007669"/>
    <property type="project" value="InterPro"/>
</dbReference>
<feature type="region of interest" description="Disordered" evidence="3">
    <location>
        <begin position="280"/>
        <end position="299"/>
    </location>
</feature>
<dbReference type="Pfam" id="PF21773">
    <property type="entry name" value="ODAD1_CC"/>
    <property type="match status" value="1"/>
</dbReference>
<accession>A0AAD1UBG5</accession>
<dbReference type="GO" id="GO:0097542">
    <property type="term" value="C:ciliary tip"/>
    <property type="evidence" value="ECO:0007669"/>
    <property type="project" value="TreeGrafter"/>
</dbReference>
<evidence type="ECO:0000313" key="5">
    <source>
        <dbReference type="EMBL" id="CAI2364192.1"/>
    </source>
</evidence>
<dbReference type="GO" id="GO:0003341">
    <property type="term" value="P:cilium movement"/>
    <property type="evidence" value="ECO:0007669"/>
    <property type="project" value="InterPro"/>
</dbReference>
<feature type="compositionally biased region" description="Polar residues" evidence="3">
    <location>
        <begin position="121"/>
        <end position="141"/>
    </location>
</feature>
<feature type="region of interest" description="Disordered" evidence="3">
    <location>
        <begin position="525"/>
        <end position="546"/>
    </location>
</feature>
<feature type="coiled-coil region" evidence="2">
    <location>
        <begin position="147"/>
        <end position="195"/>
    </location>
</feature>